<dbReference type="GO" id="GO:0016757">
    <property type="term" value="F:glycosyltransferase activity"/>
    <property type="evidence" value="ECO:0007669"/>
    <property type="project" value="InterPro"/>
</dbReference>
<dbReference type="InterPro" id="IPR029044">
    <property type="entry name" value="Nucleotide-diphossugar_trans"/>
</dbReference>
<feature type="transmembrane region" description="Helical" evidence="1">
    <location>
        <begin position="308"/>
        <end position="327"/>
    </location>
</feature>
<evidence type="ECO:0000256" key="1">
    <source>
        <dbReference type="SAM" id="Phobius"/>
    </source>
</evidence>
<dbReference type="PANTHER" id="PTHR31410:SF1">
    <property type="entry name" value="POST-GPI ATTACHMENT TO PROTEINS FACTOR 4"/>
    <property type="match status" value="1"/>
</dbReference>
<keyword evidence="1 2" id="KW-0812">Transmembrane</keyword>
<dbReference type="EMBL" id="SOYY01000019">
    <property type="protein sequence ID" value="KAA0707603.1"/>
    <property type="molecule type" value="Genomic_DNA"/>
</dbReference>
<keyword evidence="1" id="KW-0472">Membrane</keyword>
<keyword evidence="3" id="KW-1185">Reference proteome</keyword>
<comment type="caution">
    <text evidence="2">The sequence shown here is derived from an EMBL/GenBank/DDBJ whole genome shotgun (WGS) entry which is preliminary data.</text>
</comment>
<keyword evidence="1" id="KW-1133">Transmembrane helix</keyword>
<feature type="transmembrane region" description="Helical" evidence="1">
    <location>
        <begin position="45"/>
        <end position="64"/>
    </location>
</feature>
<dbReference type="InterPro" id="IPR029675">
    <property type="entry name" value="PGAP4"/>
</dbReference>
<name>A0A5A9NDT8_9TELE</name>
<protein>
    <submittedName>
        <fullName evidence="2">Transmembrane protein 246</fullName>
    </submittedName>
</protein>
<evidence type="ECO:0000313" key="2">
    <source>
        <dbReference type="EMBL" id="KAA0707603.1"/>
    </source>
</evidence>
<dbReference type="GO" id="GO:0000139">
    <property type="term" value="C:Golgi membrane"/>
    <property type="evidence" value="ECO:0007669"/>
    <property type="project" value="InterPro"/>
</dbReference>
<gene>
    <name evidence="2" type="ORF">E1301_Tti014769</name>
</gene>
<feature type="transmembrane region" description="Helical" evidence="1">
    <location>
        <begin position="275"/>
        <end position="296"/>
    </location>
</feature>
<dbReference type="Gene3D" id="3.90.550.10">
    <property type="entry name" value="Spore Coat Polysaccharide Biosynthesis Protein SpsA, Chain A"/>
    <property type="match status" value="1"/>
</dbReference>
<dbReference type="AlphaFoldDB" id="A0A5A9NDT8"/>
<sequence length="419" mass="47919">MASCQTDSPSHDGQITNRVHFNTISCKIVRQGQHLKETSIIPGPLGHLLKTFFFVTSITCYSFYYKRMPKSLCYDAYTNATLGEKLHGNSDHLRFCQEALRFWESVESSEREPVAKKPDLLVTVVTARRSEGRDYHYLLQVTHQLMSLLKTCGDKSCAEIIICDVESGPVNEEVLLVEKQFRVLRRSPGEEHNSGEAQSVFEREKRDYVFCLRKGWEAMRPKNIVVLEDDALPMADFFPTIKNLLLRKFALSTLYIKLYHPERLQRYWNPEVYRILEWLGLGVVVATILLFILSHYTPLSFNLSPPHLVFMTLYVMAVVELAGRHYLLEFRRLSPQLYAVSPATECCTPAMLFPGNASVRAAEYLDRVVCAQGNAKDMVLWKIARSTPGERAHSVEPNSVMHIGAYSSIRINPLRPRLI</sequence>
<proteinExistence type="predicted"/>
<dbReference type="GO" id="GO:0006506">
    <property type="term" value="P:GPI anchor biosynthetic process"/>
    <property type="evidence" value="ECO:0007669"/>
    <property type="project" value="InterPro"/>
</dbReference>
<dbReference type="CDD" id="cd22190">
    <property type="entry name" value="PGAP4"/>
    <property type="match status" value="1"/>
</dbReference>
<reference evidence="2 3" key="1">
    <citation type="journal article" date="2019" name="Mol. Ecol. Resour.">
        <title>Chromosome-level genome assembly of Triplophysa tibetana, a fish adapted to the harsh high-altitude environment of the Tibetan Plateau.</title>
        <authorList>
            <person name="Yang X."/>
            <person name="Liu H."/>
            <person name="Ma Z."/>
            <person name="Zou Y."/>
            <person name="Zou M."/>
            <person name="Mao Y."/>
            <person name="Li X."/>
            <person name="Wang H."/>
            <person name="Chen T."/>
            <person name="Wang W."/>
            <person name="Yang R."/>
        </authorList>
    </citation>
    <scope>NUCLEOTIDE SEQUENCE [LARGE SCALE GENOMIC DNA]</scope>
    <source>
        <strain evidence="2">TTIB1903HZAU</strain>
        <tissue evidence="2">Muscle</tissue>
    </source>
</reference>
<organism evidence="2 3">
    <name type="scientific">Triplophysa tibetana</name>
    <dbReference type="NCBI Taxonomy" id="1572043"/>
    <lineage>
        <taxon>Eukaryota</taxon>
        <taxon>Metazoa</taxon>
        <taxon>Chordata</taxon>
        <taxon>Craniata</taxon>
        <taxon>Vertebrata</taxon>
        <taxon>Euteleostomi</taxon>
        <taxon>Actinopterygii</taxon>
        <taxon>Neopterygii</taxon>
        <taxon>Teleostei</taxon>
        <taxon>Ostariophysi</taxon>
        <taxon>Cypriniformes</taxon>
        <taxon>Nemacheilidae</taxon>
        <taxon>Triplophysa</taxon>
    </lineage>
</organism>
<evidence type="ECO:0000313" key="3">
    <source>
        <dbReference type="Proteomes" id="UP000324632"/>
    </source>
</evidence>
<dbReference type="Proteomes" id="UP000324632">
    <property type="component" value="Chromosome 19"/>
</dbReference>
<dbReference type="PANTHER" id="PTHR31410">
    <property type="entry name" value="TRANSMEMBRANE PROTEIN 246"/>
    <property type="match status" value="1"/>
</dbReference>
<accession>A0A5A9NDT8</accession>